<evidence type="ECO:0000313" key="4">
    <source>
        <dbReference type="Proteomes" id="UP000215383"/>
    </source>
</evidence>
<reference evidence="3 4" key="1">
    <citation type="submission" date="2017-06" db="EMBL/GenBank/DDBJ databases">
        <authorList>
            <consortium name="Pathogen Informatics"/>
        </authorList>
    </citation>
    <scope>NUCLEOTIDE SEQUENCE [LARGE SCALE GENOMIC DNA]</scope>
    <source>
        <strain evidence="3 4">NCTC10570</strain>
    </source>
</reference>
<dbReference type="AlphaFoldDB" id="A0A239TQY9"/>
<dbReference type="GeneID" id="78507199"/>
<dbReference type="Pfam" id="PF13739">
    <property type="entry name" value="PdaC"/>
    <property type="match status" value="1"/>
</dbReference>
<accession>A0A239TQY9</accession>
<protein>
    <submittedName>
        <fullName evidence="3">Protein of uncharacterized function (DUF3298)</fullName>
    </submittedName>
</protein>
<dbReference type="EMBL" id="LT906446">
    <property type="protein sequence ID" value="SNU99849.1"/>
    <property type="molecule type" value="Genomic_DNA"/>
</dbReference>
<evidence type="ECO:0000313" key="3">
    <source>
        <dbReference type="EMBL" id="SNU99849.1"/>
    </source>
</evidence>
<organism evidence="3 4">
    <name type="scientific">Megamonas hypermegale</name>
    <dbReference type="NCBI Taxonomy" id="158847"/>
    <lineage>
        <taxon>Bacteria</taxon>
        <taxon>Bacillati</taxon>
        <taxon>Bacillota</taxon>
        <taxon>Negativicutes</taxon>
        <taxon>Selenomonadales</taxon>
        <taxon>Selenomonadaceae</taxon>
        <taxon>Megamonas</taxon>
    </lineage>
</organism>
<feature type="chain" id="PRO_5039168563" evidence="1">
    <location>
        <begin position="24"/>
        <end position="353"/>
    </location>
</feature>
<feature type="signal peptide" evidence="1">
    <location>
        <begin position="1"/>
        <end position="23"/>
    </location>
</feature>
<dbReference type="InterPro" id="IPR025303">
    <property type="entry name" value="PdaC"/>
</dbReference>
<dbReference type="Proteomes" id="UP000215383">
    <property type="component" value="Chromosome 1"/>
</dbReference>
<evidence type="ECO:0000256" key="1">
    <source>
        <dbReference type="SAM" id="SignalP"/>
    </source>
</evidence>
<dbReference type="eggNOG" id="ENOG50331HB">
    <property type="taxonomic scope" value="Bacteria"/>
</dbReference>
<keyword evidence="4" id="KW-1185">Reference proteome</keyword>
<gene>
    <name evidence="3" type="ORF">SAMEA4364220_01195</name>
</gene>
<keyword evidence="1" id="KW-0732">Signal</keyword>
<name>A0A239TQY9_9FIRM</name>
<dbReference type="Gene3D" id="3.30.565.40">
    <property type="entry name" value="Fervidobacterium nodosum Rt17-B1 like"/>
    <property type="match status" value="1"/>
</dbReference>
<evidence type="ECO:0000259" key="2">
    <source>
        <dbReference type="Pfam" id="PF13739"/>
    </source>
</evidence>
<dbReference type="RefSeq" id="WP_051177608.1">
    <property type="nucleotide sequence ID" value="NZ_LT906446.1"/>
</dbReference>
<feature type="domain" description="Deacetylase PdaC" evidence="2">
    <location>
        <begin position="176"/>
        <end position="252"/>
    </location>
</feature>
<proteinExistence type="predicted"/>
<sequence>MIKIKFKLICLLCIIMLNNLVISANCNGLKNFYWGEPISEIQRTYNLSDIRYSIDKNTVVYNVDLVEPFYNNMKEWDYDLYFCNQKLYGIKVDYSTYENLSYNEFINVISKDLGNPSFNNGIECIWKNEESTYIFKDYGGIYRLFIFSTQLLKEHKRISRDINYKLSSSSSVKTGEQSYINLSLKYPLVYLKNNEVQNKINTDIANYVYKFKNEYDNGDFINGRMRYDIKYEDEDYISIILSFYKYTGGVHGFIHGKAIVYSKKTGEVIPLENFVKINSADDLNNIFISIYSEDMFLLKKHSIIKRVSKDYYLGGDGYIYLMYQPYELAGFGYGLTNVEISDKIMDYFNRKNK</sequence>